<proteinExistence type="predicted"/>
<dbReference type="Proteomes" id="UP001140949">
    <property type="component" value="Unassembled WGS sequence"/>
</dbReference>
<protein>
    <submittedName>
        <fullName evidence="2">Lysophospholipase BODYGUARD 4 isoform X1</fullName>
    </submittedName>
</protein>
<dbReference type="EMBL" id="JANAVB010023970">
    <property type="protein sequence ID" value="KAJ6822830.1"/>
    <property type="molecule type" value="Genomic_DNA"/>
</dbReference>
<dbReference type="Pfam" id="PF00561">
    <property type="entry name" value="Abhydrolase_1"/>
    <property type="match status" value="1"/>
</dbReference>
<dbReference type="Gene3D" id="3.40.50.1820">
    <property type="entry name" value="alpha/beta hydrolase"/>
    <property type="match status" value="1"/>
</dbReference>
<accession>A0AAX6G2H4</accession>
<evidence type="ECO:0000313" key="3">
    <source>
        <dbReference type="Proteomes" id="UP001140949"/>
    </source>
</evidence>
<dbReference type="SUPFAM" id="SSF53474">
    <property type="entry name" value="alpha/beta-Hydrolases"/>
    <property type="match status" value="1"/>
</dbReference>
<reference evidence="2" key="1">
    <citation type="journal article" date="2023" name="GigaByte">
        <title>Genome assembly of the bearded iris, Iris pallida Lam.</title>
        <authorList>
            <person name="Bruccoleri R.E."/>
            <person name="Oakeley E.J."/>
            <person name="Faust A.M.E."/>
            <person name="Altorfer M."/>
            <person name="Dessus-Babus S."/>
            <person name="Burckhardt D."/>
            <person name="Oertli M."/>
            <person name="Naumann U."/>
            <person name="Petersen F."/>
            <person name="Wong J."/>
        </authorList>
    </citation>
    <scope>NUCLEOTIDE SEQUENCE</scope>
    <source>
        <strain evidence="2">GSM-AAB239-AS_SAM_17_03QT</strain>
    </source>
</reference>
<dbReference type="InterPro" id="IPR000073">
    <property type="entry name" value="AB_hydrolase_1"/>
</dbReference>
<comment type="caution">
    <text evidence="2">The sequence shown here is derived from an EMBL/GenBank/DDBJ whole genome shotgun (WGS) entry which is preliminary data.</text>
</comment>
<gene>
    <name evidence="2" type="ORF">M6B38_387585</name>
</gene>
<organism evidence="2 3">
    <name type="scientific">Iris pallida</name>
    <name type="common">Sweet iris</name>
    <dbReference type="NCBI Taxonomy" id="29817"/>
    <lineage>
        <taxon>Eukaryota</taxon>
        <taxon>Viridiplantae</taxon>
        <taxon>Streptophyta</taxon>
        <taxon>Embryophyta</taxon>
        <taxon>Tracheophyta</taxon>
        <taxon>Spermatophyta</taxon>
        <taxon>Magnoliopsida</taxon>
        <taxon>Liliopsida</taxon>
        <taxon>Asparagales</taxon>
        <taxon>Iridaceae</taxon>
        <taxon>Iridoideae</taxon>
        <taxon>Irideae</taxon>
        <taxon>Iris</taxon>
    </lineage>
</organism>
<dbReference type="InterPro" id="IPR029058">
    <property type="entry name" value="AB_hydrolase_fold"/>
</dbReference>
<feature type="domain" description="AB hydrolase-1" evidence="1">
    <location>
        <begin position="2"/>
        <end position="80"/>
    </location>
</feature>
<name>A0AAX6G2H4_IRIPA</name>
<reference evidence="2" key="2">
    <citation type="submission" date="2023-04" db="EMBL/GenBank/DDBJ databases">
        <authorList>
            <person name="Bruccoleri R.E."/>
            <person name="Oakeley E.J."/>
            <person name="Faust A.-M."/>
            <person name="Dessus-Babus S."/>
            <person name="Altorfer M."/>
            <person name="Burckhardt D."/>
            <person name="Oertli M."/>
            <person name="Naumann U."/>
            <person name="Petersen F."/>
            <person name="Wong J."/>
        </authorList>
    </citation>
    <scope>NUCLEOTIDE SEQUENCE</scope>
    <source>
        <strain evidence="2">GSM-AAB239-AS_SAM_17_03QT</strain>
        <tissue evidence="2">Leaf</tissue>
    </source>
</reference>
<dbReference type="PANTHER" id="PTHR43689:SF14">
    <property type="entry name" value="LYSOPHOSPHOLIPASE BODYGUARD 4-RELATED"/>
    <property type="match status" value="1"/>
</dbReference>
<dbReference type="AlphaFoldDB" id="A0AAX6G2H4"/>
<dbReference type="PANTHER" id="PTHR43689">
    <property type="entry name" value="HYDROLASE"/>
    <property type="match status" value="1"/>
</dbReference>
<keyword evidence="3" id="KW-1185">Reference proteome</keyword>
<evidence type="ECO:0000259" key="1">
    <source>
        <dbReference type="Pfam" id="PF00561"/>
    </source>
</evidence>
<evidence type="ECO:0000313" key="2">
    <source>
        <dbReference type="EMBL" id="KAJ6822830.1"/>
    </source>
</evidence>
<sequence>MFAVDLLGFGKSPKPTDGLYTIEDHIDMIEISVLKPFQVNSFHIVAHSMGCVIALALAAKYPQMVKSVTLVAAPYFPSTTRAKASETTLNRLAERKIWPPFLFGASVMSWYEHLGRTICFLVCRNHLTWEWIIKLVTRRDVHFMMIDLTKHTHHSAWHTMHNVICGAANSMDEYLKVMKIAGTPFKVLQGSKDQLVPHECSFNIKVKVPHAELHVITGANHSTVIIGREKAFTRELEEFWFSSTEHGMHKIECVKCLFRIIYSLLKFVSDVMWLIVITAEFYIVQMSLQ</sequence>